<name>A0A645HNT3_9ZZZZ</name>
<accession>A0A645HNT3</accession>
<dbReference type="AlphaFoldDB" id="A0A645HNT3"/>
<proteinExistence type="predicted"/>
<dbReference type="EMBL" id="VSSQ01097240">
    <property type="protein sequence ID" value="MPN40678.1"/>
    <property type="molecule type" value="Genomic_DNA"/>
</dbReference>
<evidence type="ECO:0000313" key="1">
    <source>
        <dbReference type="EMBL" id="MPN40678.1"/>
    </source>
</evidence>
<comment type="caution">
    <text evidence="1">The sequence shown here is derived from an EMBL/GenBank/DDBJ whole genome shotgun (WGS) entry which is preliminary data.</text>
</comment>
<protein>
    <submittedName>
        <fullName evidence="1">Uncharacterized protein</fullName>
    </submittedName>
</protein>
<sequence>MIALALVLLLAVGGLFAAVYSGTLPGAVTATLNATIGDYLYHGFIDASNPGVYSASKTIADAFTTNPAFQYGYTTNIDTSTYGFKFQMVVGDFINQDDTDYAIKIASVSVGNTAVGPDTAGANLYTILNSATSGSTGQVSVVVSPAKSGNEGEATTIVDHLGSPITQAEFVGGEHVIAGSYQSTVTISVVAV</sequence>
<organism evidence="1">
    <name type="scientific">bioreactor metagenome</name>
    <dbReference type="NCBI Taxonomy" id="1076179"/>
    <lineage>
        <taxon>unclassified sequences</taxon>
        <taxon>metagenomes</taxon>
        <taxon>ecological metagenomes</taxon>
    </lineage>
</organism>
<reference evidence="1" key="1">
    <citation type="submission" date="2019-08" db="EMBL/GenBank/DDBJ databases">
        <authorList>
            <person name="Kucharzyk K."/>
            <person name="Murdoch R.W."/>
            <person name="Higgins S."/>
            <person name="Loffler F."/>
        </authorList>
    </citation>
    <scope>NUCLEOTIDE SEQUENCE</scope>
</reference>
<gene>
    <name evidence="1" type="ORF">SDC9_188216</name>
</gene>